<dbReference type="CDD" id="cd05162">
    <property type="entry name" value="PWWP"/>
    <property type="match status" value="1"/>
</dbReference>
<accession>A0A8H7ZKD3</accession>
<evidence type="ECO:0000256" key="1">
    <source>
        <dbReference type="SAM" id="MobiDB-lite"/>
    </source>
</evidence>
<comment type="caution">
    <text evidence="3">The sequence shown here is derived from an EMBL/GenBank/DDBJ whole genome shotgun (WGS) entry which is preliminary data.</text>
</comment>
<dbReference type="InterPro" id="IPR000313">
    <property type="entry name" value="PWWP_dom"/>
</dbReference>
<dbReference type="Gene3D" id="2.30.30.140">
    <property type="match status" value="1"/>
</dbReference>
<evidence type="ECO:0000313" key="3">
    <source>
        <dbReference type="EMBL" id="KAG5455623.1"/>
    </source>
</evidence>
<dbReference type="OrthoDB" id="62853at2759"/>
<feature type="domain" description="PWWP" evidence="2">
    <location>
        <begin position="13"/>
        <end position="61"/>
    </location>
</feature>
<organism evidence="3 4">
    <name type="scientific">Olpidium bornovanus</name>
    <dbReference type="NCBI Taxonomy" id="278681"/>
    <lineage>
        <taxon>Eukaryota</taxon>
        <taxon>Fungi</taxon>
        <taxon>Fungi incertae sedis</taxon>
        <taxon>Olpidiomycota</taxon>
        <taxon>Olpidiomycotina</taxon>
        <taxon>Olpidiomycetes</taxon>
        <taxon>Olpidiales</taxon>
        <taxon>Olpidiaceae</taxon>
        <taxon>Olpidium</taxon>
    </lineage>
</organism>
<reference evidence="3 4" key="1">
    <citation type="journal article" name="Sci. Rep.">
        <title>Genome-scale phylogenetic analyses confirm Olpidium as the closest living zoosporic fungus to the non-flagellated, terrestrial fungi.</title>
        <authorList>
            <person name="Chang Y."/>
            <person name="Rochon D."/>
            <person name="Sekimoto S."/>
            <person name="Wang Y."/>
            <person name="Chovatia M."/>
            <person name="Sandor L."/>
            <person name="Salamov A."/>
            <person name="Grigoriev I.V."/>
            <person name="Stajich J.E."/>
            <person name="Spatafora J.W."/>
        </authorList>
    </citation>
    <scope>NUCLEOTIDE SEQUENCE [LARGE SCALE GENOMIC DNA]</scope>
    <source>
        <strain evidence="3">S191</strain>
    </source>
</reference>
<dbReference type="Pfam" id="PF00855">
    <property type="entry name" value="PWWP"/>
    <property type="match status" value="1"/>
</dbReference>
<feature type="compositionally biased region" description="Low complexity" evidence="1">
    <location>
        <begin position="129"/>
        <end position="141"/>
    </location>
</feature>
<feature type="compositionally biased region" description="Acidic residues" evidence="1">
    <location>
        <begin position="77"/>
        <end position="95"/>
    </location>
</feature>
<feature type="compositionally biased region" description="Basic residues" evidence="1">
    <location>
        <begin position="98"/>
        <end position="107"/>
    </location>
</feature>
<dbReference type="SUPFAM" id="SSF63748">
    <property type="entry name" value="Tudor/PWWP/MBT"/>
    <property type="match status" value="1"/>
</dbReference>
<keyword evidence="4" id="KW-1185">Reference proteome</keyword>
<gene>
    <name evidence="3" type="ORF">BJ554DRAFT_4897</name>
</gene>
<evidence type="ECO:0000259" key="2">
    <source>
        <dbReference type="Pfam" id="PF00855"/>
    </source>
</evidence>
<proteinExistence type="predicted"/>
<dbReference type="EMBL" id="JAEFCI010013054">
    <property type="protein sequence ID" value="KAG5455623.1"/>
    <property type="molecule type" value="Genomic_DNA"/>
</dbReference>
<name>A0A8H7ZKD3_9FUNG</name>
<dbReference type="Proteomes" id="UP000673691">
    <property type="component" value="Unassembled WGS sequence"/>
</dbReference>
<sequence length="191" mass="20945">MPKTAIPSRRLPSAVPILFYGTNNFAWLHGADIKPFDEGNAPDTPKKQAGKLLEAIRLAKEDEAPTGRLPSFTEQDSTVDDEEFAESSDEEEEDSSGAKRKKRHASASKKPVVKATPKARKTPQTPKISRTPAPASSGTSTTKRKATPVTGSSKRKKVQRDEDVEMRESGIDAVQMVKPKKSIKELKKNCM</sequence>
<evidence type="ECO:0000313" key="4">
    <source>
        <dbReference type="Proteomes" id="UP000673691"/>
    </source>
</evidence>
<dbReference type="AlphaFoldDB" id="A0A8H7ZKD3"/>
<protein>
    <recommendedName>
        <fullName evidence="2">PWWP domain-containing protein</fullName>
    </recommendedName>
</protein>
<feature type="region of interest" description="Disordered" evidence="1">
    <location>
        <begin position="32"/>
        <end position="169"/>
    </location>
</feature>